<dbReference type="GO" id="GO:0015031">
    <property type="term" value="P:protein transport"/>
    <property type="evidence" value="ECO:0007669"/>
    <property type="project" value="UniProtKB-KW"/>
</dbReference>
<evidence type="ECO:0000256" key="9">
    <source>
        <dbReference type="ARBA" id="ARBA00022989"/>
    </source>
</evidence>
<accession>A0AAN7SKE6</accession>
<evidence type="ECO:0000256" key="25">
    <source>
        <dbReference type="SAM" id="Phobius"/>
    </source>
</evidence>
<feature type="domain" description="Longin" evidence="26">
    <location>
        <begin position="75"/>
        <end position="178"/>
    </location>
</feature>
<dbReference type="InterPro" id="IPR010908">
    <property type="entry name" value="Longin_dom"/>
</dbReference>
<keyword evidence="5" id="KW-0967">Endosome</keyword>
<dbReference type="GO" id="GO:0005789">
    <property type="term" value="C:endoplasmic reticulum membrane"/>
    <property type="evidence" value="ECO:0007669"/>
    <property type="project" value="UniProtKB-SubCell"/>
</dbReference>
<evidence type="ECO:0000256" key="21">
    <source>
        <dbReference type="ARBA" id="ARBA00037875"/>
    </source>
</evidence>
<dbReference type="SUPFAM" id="SSF64356">
    <property type="entry name" value="SNARE-like"/>
    <property type="match status" value="1"/>
</dbReference>
<dbReference type="GO" id="GO:0030670">
    <property type="term" value="C:phagocytic vesicle membrane"/>
    <property type="evidence" value="ECO:0007669"/>
    <property type="project" value="UniProtKB-SubCell"/>
</dbReference>
<comment type="subcellular location">
    <subcellularLocation>
        <location evidence="21">Cytoplasmic vesicle</location>
        <location evidence="21">Phagosome membrane</location>
        <topology evidence="21">Single-pass type IV membrane protein</topology>
    </subcellularLocation>
    <subcellularLocation>
        <location evidence="18">Cytoplasmic vesicle</location>
        <location evidence="18">Secretory vesicle membrane</location>
        <topology evidence="18">Single-pass type IV membrane protein</topology>
    </subcellularLocation>
    <subcellularLocation>
        <location evidence="1">Endoplasmic reticulum membrane</location>
        <topology evidence="1">Single-pass type IV membrane protein</topology>
    </subcellularLocation>
    <subcellularLocation>
        <location evidence="17">Golgi apparatus</location>
        <location evidence="17">trans-Golgi network membrane</location>
        <topology evidence="17">Single-pass type IV membrane protein</topology>
    </subcellularLocation>
    <subcellularLocation>
        <location evidence="19">Late endosome membrane</location>
        <topology evidence="19">Single-pass type IV membrane protein</topology>
    </subcellularLocation>
    <subcellularLocation>
        <location evidence="20">Lysosome membrane</location>
        <topology evidence="20">Single-pass type IV membrane protein</topology>
    </subcellularLocation>
    <subcellularLocation>
        <location evidence="16">Synapse</location>
    </subcellularLocation>
</comment>
<organism evidence="28 29">
    <name type="scientific">Aquatica leii</name>
    <dbReference type="NCBI Taxonomy" id="1421715"/>
    <lineage>
        <taxon>Eukaryota</taxon>
        <taxon>Metazoa</taxon>
        <taxon>Ecdysozoa</taxon>
        <taxon>Arthropoda</taxon>
        <taxon>Hexapoda</taxon>
        <taxon>Insecta</taxon>
        <taxon>Pterygota</taxon>
        <taxon>Neoptera</taxon>
        <taxon>Endopterygota</taxon>
        <taxon>Coleoptera</taxon>
        <taxon>Polyphaga</taxon>
        <taxon>Elateriformia</taxon>
        <taxon>Elateroidea</taxon>
        <taxon>Lampyridae</taxon>
        <taxon>Luciolinae</taxon>
        <taxon>Aquatica</taxon>
    </lineage>
</organism>
<keyword evidence="9 25" id="KW-1133">Transmembrane helix</keyword>
<comment type="caution">
    <text evidence="28">The sequence shown here is derived from an EMBL/GenBank/DDBJ whole genome shotgun (WGS) entry which is preliminary data.</text>
</comment>
<evidence type="ECO:0000256" key="18">
    <source>
        <dbReference type="ARBA" id="ARBA00037803"/>
    </source>
</evidence>
<keyword evidence="29" id="KW-1185">Reference proteome</keyword>
<keyword evidence="13 25" id="KW-0472">Membrane</keyword>
<evidence type="ECO:0000256" key="2">
    <source>
        <dbReference type="ARBA" id="ARBA00008025"/>
    </source>
</evidence>
<gene>
    <name evidence="28" type="ORF">RN001_002863</name>
</gene>
<dbReference type="SUPFAM" id="SSF58038">
    <property type="entry name" value="SNARE fusion complex"/>
    <property type="match status" value="1"/>
</dbReference>
<dbReference type="GO" id="GO:0006887">
    <property type="term" value="P:exocytosis"/>
    <property type="evidence" value="ECO:0007669"/>
    <property type="project" value="TreeGrafter"/>
</dbReference>
<evidence type="ECO:0000256" key="15">
    <source>
        <dbReference type="ARBA" id="ARBA00023329"/>
    </source>
</evidence>
<dbReference type="GO" id="GO:0045202">
    <property type="term" value="C:synapse"/>
    <property type="evidence" value="ECO:0007669"/>
    <property type="project" value="UniProtKB-SubCell"/>
</dbReference>
<dbReference type="PANTHER" id="PTHR21136:SF179">
    <property type="entry name" value="VESICLE ASSOCIATED MEMBRANE PROTEIN 7-RELATED"/>
    <property type="match status" value="1"/>
</dbReference>
<dbReference type="PROSITE" id="PS50859">
    <property type="entry name" value="LONGIN"/>
    <property type="match status" value="1"/>
</dbReference>
<dbReference type="Gene3D" id="3.30.450.50">
    <property type="entry name" value="Longin domain"/>
    <property type="match status" value="1"/>
</dbReference>
<evidence type="ECO:0000256" key="16">
    <source>
        <dbReference type="ARBA" id="ARBA00034103"/>
    </source>
</evidence>
<keyword evidence="10" id="KW-0770">Synapse</keyword>
<evidence type="ECO:0000256" key="22">
    <source>
        <dbReference type="ARBA" id="ARBA00039269"/>
    </source>
</evidence>
<keyword evidence="8" id="KW-0735">Signal-anchor</keyword>
<dbReference type="Pfam" id="PF13774">
    <property type="entry name" value="Longin"/>
    <property type="match status" value="1"/>
</dbReference>
<evidence type="ECO:0000256" key="7">
    <source>
        <dbReference type="ARBA" id="ARBA00022927"/>
    </source>
</evidence>
<dbReference type="InterPro" id="IPR051097">
    <property type="entry name" value="Synaptobrevin-like_transport"/>
</dbReference>
<keyword evidence="14" id="KW-0458">Lysosome</keyword>
<dbReference type="InterPro" id="IPR042855">
    <property type="entry name" value="V_SNARE_CC"/>
</dbReference>
<dbReference type="GO" id="GO:0005484">
    <property type="term" value="F:SNAP receptor activity"/>
    <property type="evidence" value="ECO:0007669"/>
    <property type="project" value="TreeGrafter"/>
</dbReference>
<evidence type="ECO:0000256" key="11">
    <source>
        <dbReference type="ARBA" id="ARBA00023034"/>
    </source>
</evidence>
<dbReference type="SMART" id="SM01270">
    <property type="entry name" value="Longin"/>
    <property type="match status" value="1"/>
</dbReference>
<dbReference type="CDD" id="cd15871">
    <property type="entry name" value="R-SNARE_VAMP7"/>
    <property type="match status" value="1"/>
</dbReference>
<dbReference type="CDD" id="cd14824">
    <property type="entry name" value="Longin"/>
    <property type="match status" value="1"/>
</dbReference>
<dbReference type="GO" id="GO:0031201">
    <property type="term" value="C:SNARE complex"/>
    <property type="evidence" value="ECO:0007669"/>
    <property type="project" value="TreeGrafter"/>
</dbReference>
<proteinExistence type="inferred from homology"/>
<dbReference type="GO" id="GO:0006906">
    <property type="term" value="P:vesicle fusion"/>
    <property type="evidence" value="ECO:0007669"/>
    <property type="project" value="TreeGrafter"/>
</dbReference>
<evidence type="ECO:0000256" key="10">
    <source>
        <dbReference type="ARBA" id="ARBA00023018"/>
    </source>
</evidence>
<evidence type="ECO:0000256" key="4">
    <source>
        <dbReference type="ARBA" id="ARBA00022692"/>
    </source>
</evidence>
<evidence type="ECO:0000256" key="3">
    <source>
        <dbReference type="ARBA" id="ARBA00022448"/>
    </source>
</evidence>
<feature type="transmembrane region" description="Helical" evidence="25">
    <location>
        <begin position="257"/>
        <end position="282"/>
    </location>
</feature>
<evidence type="ECO:0000256" key="13">
    <source>
        <dbReference type="ARBA" id="ARBA00023136"/>
    </source>
</evidence>
<evidence type="ECO:0000256" key="24">
    <source>
        <dbReference type="PROSITE-ProRule" id="PRU00290"/>
    </source>
</evidence>
<dbReference type="InterPro" id="IPR011012">
    <property type="entry name" value="Longin-like_dom_sf"/>
</dbReference>
<keyword evidence="6" id="KW-0256">Endoplasmic reticulum</keyword>
<evidence type="ECO:0000313" key="28">
    <source>
        <dbReference type="EMBL" id="KAK4886592.1"/>
    </source>
</evidence>
<dbReference type="Gene3D" id="1.20.5.110">
    <property type="match status" value="1"/>
</dbReference>
<dbReference type="AlphaFoldDB" id="A0AAN7SKE6"/>
<dbReference type="FunFam" id="1.20.5.110:FF:000004">
    <property type="entry name" value="Vesicle-associated membrane protein 7"/>
    <property type="match status" value="1"/>
</dbReference>
<dbReference type="Proteomes" id="UP001353858">
    <property type="component" value="Unassembled WGS sequence"/>
</dbReference>
<keyword evidence="15" id="KW-0968">Cytoplasmic vesicle</keyword>
<evidence type="ECO:0000256" key="20">
    <source>
        <dbReference type="ARBA" id="ARBA00037863"/>
    </source>
</evidence>
<dbReference type="PRINTS" id="PR00219">
    <property type="entry name" value="SYNAPTOBREVN"/>
</dbReference>
<name>A0AAN7SKE6_9COLE</name>
<keyword evidence="7" id="KW-0653">Protein transport</keyword>
<comment type="similarity">
    <text evidence="2">Belongs to the synaptobrevin family.</text>
</comment>
<dbReference type="PANTHER" id="PTHR21136">
    <property type="entry name" value="SNARE PROTEINS"/>
    <property type="match status" value="1"/>
</dbReference>
<dbReference type="GO" id="GO:0005794">
    <property type="term" value="C:Golgi apparatus"/>
    <property type="evidence" value="ECO:0007669"/>
    <property type="project" value="UniProtKB-SubCell"/>
</dbReference>
<dbReference type="PROSITE" id="PS50892">
    <property type="entry name" value="V_SNARE"/>
    <property type="match status" value="1"/>
</dbReference>
<evidence type="ECO:0000256" key="12">
    <source>
        <dbReference type="ARBA" id="ARBA00023054"/>
    </source>
</evidence>
<evidence type="ECO:0000256" key="14">
    <source>
        <dbReference type="ARBA" id="ARBA00023228"/>
    </source>
</evidence>
<evidence type="ECO:0000256" key="8">
    <source>
        <dbReference type="ARBA" id="ARBA00022968"/>
    </source>
</evidence>
<evidence type="ECO:0000256" key="23">
    <source>
        <dbReference type="ARBA" id="ARBA00042194"/>
    </source>
</evidence>
<evidence type="ECO:0000256" key="19">
    <source>
        <dbReference type="ARBA" id="ARBA00037845"/>
    </source>
</evidence>
<keyword evidence="4 25" id="KW-0812">Transmembrane</keyword>
<keyword evidence="3" id="KW-0813">Transport</keyword>
<dbReference type="GO" id="GO:0031902">
    <property type="term" value="C:late endosome membrane"/>
    <property type="evidence" value="ECO:0007669"/>
    <property type="project" value="UniProtKB-SubCell"/>
</dbReference>
<dbReference type="EMBL" id="JARPUR010000001">
    <property type="protein sequence ID" value="KAK4886592.1"/>
    <property type="molecule type" value="Genomic_DNA"/>
</dbReference>
<keyword evidence="11" id="KW-0333">Golgi apparatus</keyword>
<keyword evidence="12 24" id="KW-0175">Coiled coil</keyword>
<dbReference type="FunFam" id="3.30.450.50:FF:000006">
    <property type="entry name" value="Vesicle-associated membrane protein 7"/>
    <property type="match status" value="1"/>
</dbReference>
<dbReference type="InterPro" id="IPR001388">
    <property type="entry name" value="Synaptobrevin-like"/>
</dbReference>
<evidence type="ECO:0000256" key="1">
    <source>
        <dbReference type="ARBA" id="ARBA00004163"/>
    </source>
</evidence>
<feature type="domain" description="V-SNARE coiled-coil homology" evidence="27">
    <location>
        <begin position="193"/>
        <end position="253"/>
    </location>
</feature>
<evidence type="ECO:0000313" key="29">
    <source>
        <dbReference type="Proteomes" id="UP001353858"/>
    </source>
</evidence>
<dbReference type="GO" id="GO:0005765">
    <property type="term" value="C:lysosomal membrane"/>
    <property type="evidence" value="ECO:0007669"/>
    <property type="project" value="UniProtKB-SubCell"/>
</dbReference>
<dbReference type="GO" id="GO:0030658">
    <property type="term" value="C:transport vesicle membrane"/>
    <property type="evidence" value="ECO:0007669"/>
    <property type="project" value="UniProtKB-SubCell"/>
</dbReference>
<reference evidence="29" key="1">
    <citation type="submission" date="2023-01" db="EMBL/GenBank/DDBJ databases">
        <title>Key to firefly adult light organ development and bioluminescence: homeobox transcription factors regulate luciferase expression and transportation to peroxisome.</title>
        <authorList>
            <person name="Fu X."/>
        </authorList>
    </citation>
    <scope>NUCLEOTIDE SEQUENCE [LARGE SCALE GENOMIC DNA]</scope>
</reference>
<evidence type="ECO:0000256" key="6">
    <source>
        <dbReference type="ARBA" id="ARBA00022824"/>
    </source>
</evidence>
<evidence type="ECO:0000259" key="26">
    <source>
        <dbReference type="PROSITE" id="PS50859"/>
    </source>
</evidence>
<sequence>MTSEVQLSEKALIPIQLLISKLVIFNKTSSCRDYFDVYYLNFNITHFPFIFVLNKIIKDNTILRQRTKMPILYSVVSRGTTVLAKYASCAGNFPEVTEQIISKIPLQDNKLTYSHGNYLFHYICEARIIYMCITDDEFERSRAFLFLNEIKRRFQTTYGANVDSAMGYAMNSEFASVLANEMKHYSESSDVDTISKVHGELDELKNIMVKNIDNIAMRGERLELLINKTENLTNNSLTYRKTSRNLARSLFWKNVKLYVFLGVVIAVIIYIIVSLSCGGLLWQGCISKK</sequence>
<dbReference type="Pfam" id="PF00957">
    <property type="entry name" value="Synaptobrevin"/>
    <property type="match status" value="1"/>
</dbReference>
<evidence type="ECO:0000256" key="17">
    <source>
        <dbReference type="ARBA" id="ARBA00037801"/>
    </source>
</evidence>
<protein>
    <recommendedName>
        <fullName evidence="22">Vesicle-associated membrane protein 7</fullName>
    </recommendedName>
    <alternativeName>
        <fullName evidence="23">Synaptobrevin-like protein 1</fullName>
    </alternativeName>
</protein>
<evidence type="ECO:0000259" key="27">
    <source>
        <dbReference type="PROSITE" id="PS50892"/>
    </source>
</evidence>
<dbReference type="GO" id="GO:0120025">
    <property type="term" value="C:plasma membrane bounded cell projection"/>
    <property type="evidence" value="ECO:0007669"/>
    <property type="project" value="UniProtKB-ARBA"/>
</dbReference>
<dbReference type="GO" id="GO:0000149">
    <property type="term" value="F:SNARE binding"/>
    <property type="evidence" value="ECO:0007669"/>
    <property type="project" value="TreeGrafter"/>
</dbReference>
<evidence type="ECO:0000256" key="5">
    <source>
        <dbReference type="ARBA" id="ARBA00022753"/>
    </source>
</evidence>